<feature type="transmembrane region" description="Helical" evidence="6">
    <location>
        <begin position="105"/>
        <end position="124"/>
    </location>
</feature>
<keyword evidence="5 6" id="KW-0472">Membrane</keyword>
<evidence type="ECO:0000313" key="7">
    <source>
        <dbReference type="EMBL" id="GGO65771.1"/>
    </source>
</evidence>
<evidence type="ECO:0000256" key="4">
    <source>
        <dbReference type="ARBA" id="ARBA00022989"/>
    </source>
</evidence>
<feature type="transmembrane region" description="Helical" evidence="6">
    <location>
        <begin position="78"/>
        <end position="99"/>
    </location>
</feature>
<comment type="subcellular location">
    <subcellularLocation>
        <location evidence="6">Cell membrane</location>
        <topology evidence="6">Multi-pass membrane protein</topology>
    </subcellularLocation>
    <subcellularLocation>
        <location evidence="1">Membrane</location>
        <topology evidence="1">Multi-pass membrane protein</topology>
    </subcellularLocation>
</comment>
<evidence type="ECO:0000256" key="2">
    <source>
        <dbReference type="ARBA" id="ARBA00009142"/>
    </source>
</evidence>
<evidence type="ECO:0000256" key="5">
    <source>
        <dbReference type="ARBA" id="ARBA00023136"/>
    </source>
</evidence>
<name>A0ABQ2N4Y9_9MICO</name>
<dbReference type="PANTHER" id="PTHR43701:SF2">
    <property type="entry name" value="MEMBRANE TRANSPORTER PROTEIN YJNA-RELATED"/>
    <property type="match status" value="1"/>
</dbReference>
<comment type="caution">
    <text evidence="7">The sequence shown here is derived from an EMBL/GenBank/DDBJ whole genome shotgun (WGS) entry which is preliminary data.</text>
</comment>
<feature type="transmembrane region" description="Helical" evidence="6">
    <location>
        <begin position="202"/>
        <end position="221"/>
    </location>
</feature>
<keyword evidence="3 6" id="KW-0812">Transmembrane</keyword>
<protein>
    <recommendedName>
        <fullName evidence="6">Probable membrane transporter protein</fullName>
    </recommendedName>
</protein>
<comment type="similarity">
    <text evidence="2 6">Belongs to the 4-toluene sulfonate uptake permease (TSUP) (TC 2.A.102) family.</text>
</comment>
<keyword evidence="6" id="KW-1003">Cell membrane</keyword>
<keyword evidence="8" id="KW-1185">Reference proteome</keyword>
<organism evidence="7 8">
    <name type="scientific">Microbacterium nanhaiense</name>
    <dbReference type="NCBI Taxonomy" id="1301026"/>
    <lineage>
        <taxon>Bacteria</taxon>
        <taxon>Bacillati</taxon>
        <taxon>Actinomycetota</taxon>
        <taxon>Actinomycetes</taxon>
        <taxon>Micrococcales</taxon>
        <taxon>Microbacteriaceae</taxon>
        <taxon>Microbacterium</taxon>
    </lineage>
</organism>
<proteinExistence type="inferred from homology"/>
<sequence length="259" mass="26011">MPEKAAVTFETVLALSAVALVAGALIGSIGIGGVVVPPALVFALGFDPHIAAGTSSWSFLFTGVAGSLIYIRRGFMPWRMVILLTAGIIPAAVLGSALNSRIPDAIAMVPLALLALAAGGYQLLSPRPRGATDRRLPAAGLVCIGAVVGLASSATGTGGPFILVPILLFLGVPVVTAVAAAQVIQVPLVIFASAGYALHGDVDFAAGTLLGIVAIVGVYLGSRVATRAPANRIRLFAGLSLFVIGVALLIVNGIDLFAG</sequence>
<keyword evidence="4 6" id="KW-1133">Transmembrane helix</keyword>
<accession>A0ABQ2N4Y9</accession>
<dbReference type="PANTHER" id="PTHR43701">
    <property type="entry name" value="MEMBRANE TRANSPORTER PROTEIN MJ0441-RELATED"/>
    <property type="match status" value="1"/>
</dbReference>
<evidence type="ECO:0000256" key="6">
    <source>
        <dbReference type="RuleBase" id="RU363041"/>
    </source>
</evidence>
<dbReference type="Proteomes" id="UP000638043">
    <property type="component" value="Unassembled WGS sequence"/>
</dbReference>
<feature type="transmembrane region" description="Helical" evidence="6">
    <location>
        <begin position="233"/>
        <end position="258"/>
    </location>
</feature>
<feature type="transmembrane region" description="Helical" evidence="6">
    <location>
        <begin position="12"/>
        <end position="44"/>
    </location>
</feature>
<evidence type="ECO:0000256" key="1">
    <source>
        <dbReference type="ARBA" id="ARBA00004141"/>
    </source>
</evidence>
<dbReference type="InterPro" id="IPR002781">
    <property type="entry name" value="TM_pro_TauE-like"/>
</dbReference>
<reference evidence="8" key="1">
    <citation type="journal article" date="2019" name="Int. J. Syst. Evol. Microbiol.">
        <title>The Global Catalogue of Microorganisms (GCM) 10K type strain sequencing project: providing services to taxonomists for standard genome sequencing and annotation.</title>
        <authorList>
            <consortium name="The Broad Institute Genomics Platform"/>
            <consortium name="The Broad Institute Genome Sequencing Center for Infectious Disease"/>
            <person name="Wu L."/>
            <person name="Ma J."/>
        </authorList>
    </citation>
    <scope>NUCLEOTIDE SEQUENCE [LARGE SCALE GENOMIC DNA]</scope>
    <source>
        <strain evidence="8">CGMCC 4.7181</strain>
    </source>
</reference>
<dbReference type="InterPro" id="IPR051598">
    <property type="entry name" value="TSUP/Inactive_protease-like"/>
</dbReference>
<gene>
    <name evidence="7" type="ORF">GCM10010910_23700</name>
</gene>
<feature type="transmembrane region" description="Helical" evidence="6">
    <location>
        <begin position="50"/>
        <end position="71"/>
    </location>
</feature>
<feature type="transmembrane region" description="Helical" evidence="6">
    <location>
        <begin position="161"/>
        <end position="190"/>
    </location>
</feature>
<dbReference type="EMBL" id="BMMQ01000007">
    <property type="protein sequence ID" value="GGO65771.1"/>
    <property type="molecule type" value="Genomic_DNA"/>
</dbReference>
<evidence type="ECO:0000256" key="3">
    <source>
        <dbReference type="ARBA" id="ARBA00022692"/>
    </source>
</evidence>
<evidence type="ECO:0000313" key="8">
    <source>
        <dbReference type="Proteomes" id="UP000638043"/>
    </source>
</evidence>
<dbReference type="Pfam" id="PF01925">
    <property type="entry name" value="TauE"/>
    <property type="match status" value="1"/>
</dbReference>